<name>A0A9W8IEK8_9FUNG</name>
<dbReference type="Gene3D" id="2.130.10.10">
    <property type="entry name" value="YVTN repeat-like/Quinoprotein amine dehydrogenase"/>
    <property type="match status" value="1"/>
</dbReference>
<sequence>MGYHFIERTAVPAWSPRQGDPLVATGTVAGAMDASFSNTSTLEIFKLPENDTTPSLTPLNKVEAPARFQRLAWSKHDTYAQGVLAGGLENGDVTFWNPQEIIDGNASSSVLHSSSAHTGAVCGLEFNPLQQNLMASGATNGEVFIWDIVNEFKSHSSGARSQRIENVTDLAWNNQVQHILVTASNTGALVVWDLRQHREIMVLNSSGNAIGASQSRAGASAVVWNPASATQLVSASSDDNNTDILFWDLRNANAPARTLSGHQRGVLSLSWCRKDAGLLLSSGKDNRTICWDPNTSEIVGELPPAANWVYDVQWNQANPNLLSGASFDGRVSLYTLSRQDAAAEAANRVVDDPFAPQSTTAFAPSLSLKRPPKWLARPCGASFGFGGQLVRFTKDSASVSIVKFVSEPELARQAQQLESLLQSNEQAAELCRERLEQSRGTDQERSWQVLQILFESDARDKLIRFMGFDKGAVQQRIQELIQAKQAEEPKNESPEVAKSESPEQPNGDVADESMEEADGKQSTKDAEKDKADEDTGNDLFSGTVPLDAEAEDFFSKPMDTAAPESTAATVGTGGSIAPSVAAGADADIQALQVAFSGAFQIYDKRKDVAMEDADGLVTRAVLLGDIASAVSLCIEQERFADALVLATCSPDPALATRAQQAYFARRAQQASYVRLLHSIATGDLTDVVENADISEWDEALALLCTYAQGDQFSNLCEVLGRRLEAASEPDNAVLCYLASGNLDKVACLWIASSNGTSQHSHSRIQTIHSLVEKVSVFRNAVQFIDPALNDEGTTFPLAPLYDVYIEYAQFLASQGLTATAQQYLMRVPKTYRRYMPNGEDALTTLRNRLDVAVETPWTPAPVYAEGFSQQQQPQQQQQQQQQLYGGYPSGGYPATNMPAAQHYTSHGNTVYPTSSGAYAPAAYSAAPAYPPTSSGFAGMAQGYPSQSAAPSGMFPPPPQPLNPASIPSGQTPPPRRDDGAWNDPPMVSKPVKRTSQAQAGAHAKPAAIVSPFPQGRDTPPPASVAPYAGARSPLQQQQAPPPPRAGFVPAASKPMPPPPPPSQQVQQAPPPAASMAFPTAQHAPAQPHAQPFQPSFPPPAASFSQQQPGFIPPASAAMAAAPAMMSAPQSMRGQVVAAASAAGPRSSTPGAAPAQASTPKPPAGSQSKYPPGDRSHLPAEWKPIVSALSGALDQAKQFSAPGQKRMVTDADRRLNQLFDLMNCDEIKMKDKLKPVFDQLVSNINSRQYPAALQCQAELMTINSDIMSCLVGVKHLINVLKTLPM</sequence>
<dbReference type="InterPro" id="IPR040251">
    <property type="entry name" value="SEC31-like"/>
</dbReference>
<dbReference type="PROSITE" id="PS50294">
    <property type="entry name" value="WD_REPEATS_REGION"/>
    <property type="match status" value="1"/>
</dbReference>
<comment type="caution">
    <text evidence="15">The sequence shown here is derived from an EMBL/GenBank/DDBJ whole genome shotgun (WGS) entry which is preliminary data.</text>
</comment>
<evidence type="ECO:0000256" key="13">
    <source>
        <dbReference type="SAM" id="MobiDB-lite"/>
    </source>
</evidence>
<dbReference type="SMART" id="SM00320">
    <property type="entry name" value="WD40"/>
    <property type="match status" value="5"/>
</dbReference>
<dbReference type="GO" id="GO:0005198">
    <property type="term" value="F:structural molecule activity"/>
    <property type="evidence" value="ECO:0007669"/>
    <property type="project" value="TreeGrafter"/>
</dbReference>
<evidence type="ECO:0000256" key="9">
    <source>
        <dbReference type="ARBA" id="ARBA00022892"/>
    </source>
</evidence>
<dbReference type="Pfam" id="PF12931">
    <property type="entry name" value="TPR_Sec16"/>
    <property type="match status" value="1"/>
</dbReference>
<keyword evidence="7" id="KW-0677">Repeat</keyword>
<evidence type="ECO:0000256" key="3">
    <source>
        <dbReference type="ARBA" id="ARBA00013507"/>
    </source>
</evidence>
<evidence type="ECO:0000256" key="12">
    <source>
        <dbReference type="PROSITE-ProRule" id="PRU00221"/>
    </source>
</evidence>
<dbReference type="GO" id="GO:0007029">
    <property type="term" value="P:endoplasmic reticulum organization"/>
    <property type="evidence" value="ECO:0007669"/>
    <property type="project" value="TreeGrafter"/>
</dbReference>
<feature type="compositionally biased region" description="Low complexity" evidence="13">
    <location>
        <begin position="1073"/>
        <end position="1093"/>
    </location>
</feature>
<keyword evidence="8" id="KW-0256">Endoplasmic reticulum</keyword>
<feature type="compositionally biased region" description="Low complexity" evidence="13">
    <location>
        <begin position="997"/>
        <end position="1007"/>
    </location>
</feature>
<comment type="subcellular location">
    <subcellularLocation>
        <location evidence="1">Endoplasmic reticulum</location>
    </subcellularLocation>
</comment>
<dbReference type="OrthoDB" id="542917at2759"/>
<feature type="repeat" description="WD" evidence="12">
    <location>
        <begin position="160"/>
        <end position="202"/>
    </location>
</feature>
<keyword evidence="16" id="KW-1185">Reference proteome</keyword>
<evidence type="ECO:0000256" key="6">
    <source>
        <dbReference type="ARBA" id="ARBA00022574"/>
    </source>
</evidence>
<evidence type="ECO:0000256" key="8">
    <source>
        <dbReference type="ARBA" id="ARBA00022824"/>
    </source>
</evidence>
<dbReference type="PANTHER" id="PTHR13923">
    <property type="entry name" value="SEC31-RELATED PROTEIN"/>
    <property type="match status" value="1"/>
</dbReference>
<feature type="region of interest" description="Disordered" evidence="13">
    <location>
        <begin position="940"/>
        <end position="1111"/>
    </location>
</feature>
<dbReference type="InterPro" id="IPR015943">
    <property type="entry name" value="WD40/YVTN_repeat-like_dom_sf"/>
</dbReference>
<evidence type="ECO:0000256" key="5">
    <source>
        <dbReference type="ARBA" id="ARBA00022448"/>
    </source>
</evidence>
<evidence type="ECO:0000256" key="4">
    <source>
        <dbReference type="ARBA" id="ARBA00021236"/>
    </source>
</evidence>
<feature type="region of interest" description="Disordered" evidence="13">
    <location>
        <begin position="484"/>
        <end position="543"/>
    </location>
</feature>
<dbReference type="GO" id="GO:0030127">
    <property type="term" value="C:COPII vesicle coat"/>
    <property type="evidence" value="ECO:0007669"/>
    <property type="project" value="TreeGrafter"/>
</dbReference>
<dbReference type="Proteomes" id="UP001139887">
    <property type="component" value="Unassembled WGS sequence"/>
</dbReference>
<dbReference type="GO" id="GO:0090110">
    <property type="term" value="P:COPII-coated vesicle cargo loading"/>
    <property type="evidence" value="ECO:0007669"/>
    <property type="project" value="TreeGrafter"/>
</dbReference>
<keyword evidence="5" id="KW-0813">Transport</keyword>
<dbReference type="GO" id="GO:0015031">
    <property type="term" value="P:protein transport"/>
    <property type="evidence" value="ECO:0007669"/>
    <property type="project" value="UniProtKB-KW"/>
</dbReference>
<dbReference type="InterPro" id="IPR019775">
    <property type="entry name" value="WD40_repeat_CS"/>
</dbReference>
<dbReference type="Pfam" id="PF00400">
    <property type="entry name" value="WD40"/>
    <property type="match status" value="2"/>
</dbReference>
<dbReference type="GO" id="GO:0070971">
    <property type="term" value="C:endoplasmic reticulum exit site"/>
    <property type="evidence" value="ECO:0007669"/>
    <property type="project" value="TreeGrafter"/>
</dbReference>
<feature type="repeat" description="WD" evidence="12">
    <location>
        <begin position="114"/>
        <end position="148"/>
    </location>
</feature>
<evidence type="ECO:0000256" key="11">
    <source>
        <dbReference type="ARBA" id="ARBA00025471"/>
    </source>
</evidence>
<dbReference type="SUPFAM" id="SSF50978">
    <property type="entry name" value="WD40 repeat-like"/>
    <property type="match status" value="1"/>
</dbReference>
<comment type="function">
    <text evidence="11">Component of the coat protein complex II (COPII) which promotes the formation of transport vesicles from the endoplasmic reticulum (ER). The coat has two main functions, the physical deformation of the endoplasmic reticulum membrane into vesicles and the selection of cargo molecules.</text>
</comment>
<feature type="compositionally biased region" description="Pro residues" evidence="13">
    <location>
        <begin position="1054"/>
        <end position="1072"/>
    </location>
</feature>
<dbReference type="InterPro" id="IPR001680">
    <property type="entry name" value="WD40_rpt"/>
</dbReference>
<evidence type="ECO:0000313" key="16">
    <source>
        <dbReference type="Proteomes" id="UP001139887"/>
    </source>
</evidence>
<comment type="similarity">
    <text evidence="2">Belongs to the WD repeat SEC31 family.</text>
</comment>
<reference evidence="15" key="1">
    <citation type="submission" date="2022-07" db="EMBL/GenBank/DDBJ databases">
        <title>Phylogenomic reconstructions and comparative analyses of Kickxellomycotina fungi.</title>
        <authorList>
            <person name="Reynolds N.K."/>
            <person name="Stajich J.E."/>
            <person name="Barry K."/>
            <person name="Grigoriev I.V."/>
            <person name="Crous P."/>
            <person name="Smith M.E."/>
        </authorList>
    </citation>
    <scope>NUCLEOTIDE SEQUENCE</scope>
    <source>
        <strain evidence="15">NRRL 1566</strain>
    </source>
</reference>
<feature type="region of interest" description="Disordered" evidence="13">
    <location>
        <begin position="1136"/>
        <end position="1178"/>
    </location>
</feature>
<proteinExistence type="inferred from homology"/>
<dbReference type="Gene3D" id="1.20.940.10">
    <property type="entry name" value="Functional domain of the splicing factor Prp18"/>
    <property type="match status" value="1"/>
</dbReference>
<keyword evidence="10" id="KW-0653">Protein transport</keyword>
<feature type="repeat" description="WD" evidence="12">
    <location>
        <begin position="259"/>
        <end position="301"/>
    </location>
</feature>
<organism evidence="15 16">
    <name type="scientific">Coemansia brasiliensis</name>
    <dbReference type="NCBI Taxonomy" id="2650707"/>
    <lineage>
        <taxon>Eukaryota</taxon>
        <taxon>Fungi</taxon>
        <taxon>Fungi incertae sedis</taxon>
        <taxon>Zoopagomycota</taxon>
        <taxon>Kickxellomycotina</taxon>
        <taxon>Kickxellomycetes</taxon>
        <taxon>Kickxellales</taxon>
        <taxon>Kickxellaceae</taxon>
        <taxon>Coemansia</taxon>
    </lineage>
</organism>
<dbReference type="PROSITE" id="PS00678">
    <property type="entry name" value="WD_REPEATS_1"/>
    <property type="match status" value="1"/>
</dbReference>
<evidence type="ECO:0000313" key="15">
    <source>
        <dbReference type="EMBL" id="KAJ2849576.1"/>
    </source>
</evidence>
<protein>
    <recommendedName>
        <fullName evidence="4">Protein transport protein SEC31</fullName>
    </recommendedName>
    <alternativeName>
        <fullName evidence="3">Protein transport protein sec31</fullName>
    </alternativeName>
</protein>
<dbReference type="EMBL" id="JANBUW010000070">
    <property type="protein sequence ID" value="KAJ2849576.1"/>
    <property type="molecule type" value="Genomic_DNA"/>
</dbReference>
<feature type="region of interest" description="Disordered" evidence="13">
    <location>
        <begin position="866"/>
        <end position="901"/>
    </location>
</feature>
<evidence type="ECO:0000256" key="10">
    <source>
        <dbReference type="ARBA" id="ARBA00022927"/>
    </source>
</evidence>
<feature type="compositionally biased region" description="Low complexity" evidence="13">
    <location>
        <begin position="869"/>
        <end position="882"/>
    </location>
</feature>
<keyword evidence="9" id="KW-0931">ER-Golgi transport</keyword>
<feature type="compositionally biased region" description="Low complexity" evidence="13">
    <location>
        <begin position="1101"/>
        <end position="1111"/>
    </location>
</feature>
<keyword evidence="6 12" id="KW-0853">WD repeat</keyword>
<dbReference type="PROSITE" id="PS50082">
    <property type="entry name" value="WD_REPEATS_2"/>
    <property type="match status" value="3"/>
</dbReference>
<dbReference type="PANTHER" id="PTHR13923:SF11">
    <property type="entry name" value="SECRETORY 31, ISOFORM D"/>
    <property type="match status" value="1"/>
</dbReference>
<evidence type="ECO:0000256" key="1">
    <source>
        <dbReference type="ARBA" id="ARBA00004240"/>
    </source>
</evidence>
<evidence type="ECO:0000256" key="7">
    <source>
        <dbReference type="ARBA" id="ARBA00022737"/>
    </source>
</evidence>
<evidence type="ECO:0000256" key="2">
    <source>
        <dbReference type="ARBA" id="ARBA00009358"/>
    </source>
</evidence>
<dbReference type="InterPro" id="IPR024298">
    <property type="entry name" value="Sec16_Sec23-bd"/>
</dbReference>
<feature type="compositionally biased region" description="Basic and acidic residues" evidence="13">
    <location>
        <begin position="485"/>
        <end position="501"/>
    </location>
</feature>
<evidence type="ECO:0000259" key="14">
    <source>
        <dbReference type="Pfam" id="PF12931"/>
    </source>
</evidence>
<accession>A0A9W8IEK8</accession>
<feature type="compositionally biased region" description="Basic and acidic residues" evidence="13">
    <location>
        <begin position="517"/>
        <end position="533"/>
    </location>
</feature>
<feature type="domain" description="Sec16 Sec23-binding" evidence="14">
    <location>
        <begin position="619"/>
        <end position="832"/>
    </location>
</feature>
<dbReference type="Gene3D" id="1.25.40.1030">
    <property type="match status" value="1"/>
</dbReference>
<gene>
    <name evidence="15" type="primary">SEC31</name>
    <name evidence="15" type="ORF">IWW36_002532</name>
</gene>
<dbReference type="InterPro" id="IPR036322">
    <property type="entry name" value="WD40_repeat_dom_sf"/>
</dbReference>